<evidence type="ECO:0000313" key="1">
    <source>
        <dbReference type="EMBL" id="SVA29953.1"/>
    </source>
</evidence>
<protein>
    <recommendedName>
        <fullName evidence="2">Cob(I)yrinic acid a,c-diamide adenosyltransferase</fullName>
    </recommendedName>
</protein>
<dbReference type="PANTHER" id="PTHR46638">
    <property type="entry name" value="CORRINOID ADENOSYLTRANSFERASE"/>
    <property type="match status" value="1"/>
</dbReference>
<sequence length="188" mass="20368">MGGKGLVIVYTGGGKGKTSAALGLVLRAVGYNHKVCMIQFVKGSWHYGELDSAKRLEPEFELVTAGKGFVGIIDDKSPREDHVKAANDALTISKEKILSGKYDVVILDEINYAIQLELVTLNDVLEIIKSKPDELDLVLTGNLCPLGNVDVQSTAAEKIIEVADLVTEMKEVKHPFKSGIKAKKGIDF</sequence>
<dbReference type="EMBL" id="UINC01006840">
    <property type="protein sequence ID" value="SVA29953.1"/>
    <property type="molecule type" value="Genomic_DNA"/>
</dbReference>
<dbReference type="NCBIfam" id="TIGR00708">
    <property type="entry name" value="cobA"/>
    <property type="match status" value="1"/>
</dbReference>
<evidence type="ECO:0008006" key="2">
    <source>
        <dbReference type="Google" id="ProtNLM"/>
    </source>
</evidence>
<proteinExistence type="predicted"/>
<dbReference type="InterPro" id="IPR003724">
    <property type="entry name" value="CblAdoTrfase_CobA"/>
</dbReference>
<dbReference type="InterPro" id="IPR027417">
    <property type="entry name" value="P-loop_NTPase"/>
</dbReference>
<gene>
    <name evidence="1" type="ORF">METZ01_LOCUS82807</name>
</gene>
<accession>A0A381USW9</accession>
<dbReference type="PANTHER" id="PTHR46638:SF1">
    <property type="entry name" value="CORRINOID ADENOSYLTRANSFERASE"/>
    <property type="match status" value="1"/>
</dbReference>
<dbReference type="CDD" id="cd00561">
    <property type="entry name" value="CobA_ACA"/>
    <property type="match status" value="1"/>
</dbReference>
<organism evidence="1">
    <name type="scientific">marine metagenome</name>
    <dbReference type="NCBI Taxonomy" id="408172"/>
    <lineage>
        <taxon>unclassified sequences</taxon>
        <taxon>metagenomes</taxon>
        <taxon>ecological metagenomes</taxon>
    </lineage>
</organism>
<dbReference type="GO" id="GO:0008817">
    <property type="term" value="F:corrinoid adenosyltransferase activity"/>
    <property type="evidence" value="ECO:0007669"/>
    <property type="project" value="InterPro"/>
</dbReference>
<dbReference type="SUPFAM" id="SSF52540">
    <property type="entry name" value="P-loop containing nucleoside triphosphate hydrolases"/>
    <property type="match status" value="1"/>
</dbReference>
<dbReference type="PIRSF" id="PIRSF015617">
    <property type="entry name" value="Adensltrnsf_CobA"/>
    <property type="match status" value="1"/>
</dbReference>
<dbReference type="AlphaFoldDB" id="A0A381USW9"/>
<dbReference type="Pfam" id="PF02572">
    <property type="entry name" value="CobA_CobO_BtuR"/>
    <property type="match status" value="1"/>
</dbReference>
<dbReference type="GO" id="GO:0009236">
    <property type="term" value="P:cobalamin biosynthetic process"/>
    <property type="evidence" value="ECO:0007669"/>
    <property type="project" value="InterPro"/>
</dbReference>
<name>A0A381USW9_9ZZZZ</name>
<dbReference type="Gene3D" id="3.40.50.300">
    <property type="entry name" value="P-loop containing nucleotide triphosphate hydrolases"/>
    <property type="match status" value="1"/>
</dbReference>
<dbReference type="GO" id="GO:0005524">
    <property type="term" value="F:ATP binding"/>
    <property type="evidence" value="ECO:0007669"/>
    <property type="project" value="InterPro"/>
</dbReference>
<reference evidence="1" key="1">
    <citation type="submission" date="2018-05" db="EMBL/GenBank/DDBJ databases">
        <authorList>
            <person name="Lanie J.A."/>
            <person name="Ng W.-L."/>
            <person name="Kazmierczak K.M."/>
            <person name="Andrzejewski T.M."/>
            <person name="Davidsen T.M."/>
            <person name="Wayne K.J."/>
            <person name="Tettelin H."/>
            <person name="Glass J.I."/>
            <person name="Rusch D."/>
            <person name="Podicherti R."/>
            <person name="Tsui H.-C.T."/>
            <person name="Winkler M.E."/>
        </authorList>
    </citation>
    <scope>NUCLEOTIDE SEQUENCE</scope>
</reference>